<name>A0A2M4BW88_9DIPT</name>
<keyword evidence="2" id="KW-0677">Repeat</keyword>
<evidence type="ECO:0000256" key="3">
    <source>
        <dbReference type="SAM" id="MobiDB-lite"/>
    </source>
</evidence>
<dbReference type="SMART" id="SM00369">
    <property type="entry name" value="LRR_TYP"/>
    <property type="match status" value="4"/>
</dbReference>
<keyword evidence="4" id="KW-1133">Transmembrane helix</keyword>
<dbReference type="SMART" id="SM00365">
    <property type="entry name" value="LRR_SD22"/>
    <property type="match status" value="3"/>
</dbReference>
<feature type="transmembrane region" description="Helical" evidence="4">
    <location>
        <begin position="234"/>
        <end position="253"/>
    </location>
</feature>
<dbReference type="InterPro" id="IPR032675">
    <property type="entry name" value="LRR_dom_sf"/>
</dbReference>
<proteinExistence type="predicted"/>
<protein>
    <submittedName>
        <fullName evidence="5">Putative conserved plasma membrane protein</fullName>
    </submittedName>
</protein>
<feature type="region of interest" description="Disordered" evidence="3">
    <location>
        <begin position="169"/>
        <end position="231"/>
    </location>
</feature>
<evidence type="ECO:0000313" key="5">
    <source>
        <dbReference type="EMBL" id="MBW57345.1"/>
    </source>
</evidence>
<evidence type="ECO:0000256" key="4">
    <source>
        <dbReference type="SAM" id="Phobius"/>
    </source>
</evidence>
<dbReference type="InterPro" id="IPR003591">
    <property type="entry name" value="Leu-rich_rpt_typical-subtyp"/>
</dbReference>
<dbReference type="InterPro" id="IPR050216">
    <property type="entry name" value="LRR_domain-containing"/>
</dbReference>
<evidence type="ECO:0000256" key="1">
    <source>
        <dbReference type="ARBA" id="ARBA00022614"/>
    </source>
</evidence>
<sequence length="278" mass="31102">MGEENEEINVKERLCDNLLDLSLLNISTVPVDEIKVLRRATILDLSNNRITTIGPDFLALTQITQLDLSKNRITTICDDFGQLTSLRRLDLYNNQITRLPLTFGRLKNLKYLDLKNNPLNPALSKKIGTFSDTNDCLAAASRAVELMNTIEQMMLRDCTEEIAKREAEERALAKEETASEAGGKGKRKRKQAGTDGEGMDSADQKTAAAEADQRNHKLQQHKKQRQGSDSSSSFLSSVLTFVLLLLTGLLLVYSATYSGIVKSFWEDSENLVLEEYIK</sequence>
<keyword evidence="1" id="KW-0433">Leucine-rich repeat</keyword>
<keyword evidence="4" id="KW-0812">Transmembrane</keyword>
<dbReference type="Pfam" id="PF13855">
    <property type="entry name" value="LRR_8"/>
    <property type="match status" value="1"/>
</dbReference>
<dbReference type="PANTHER" id="PTHR48051">
    <property type="match status" value="1"/>
</dbReference>
<evidence type="ECO:0000256" key="2">
    <source>
        <dbReference type="ARBA" id="ARBA00022737"/>
    </source>
</evidence>
<dbReference type="EMBL" id="GGFJ01008204">
    <property type="protein sequence ID" value="MBW57345.1"/>
    <property type="molecule type" value="Transcribed_RNA"/>
</dbReference>
<keyword evidence="4" id="KW-0472">Membrane</keyword>
<organism evidence="5">
    <name type="scientific">Anopheles marajoara</name>
    <dbReference type="NCBI Taxonomy" id="58244"/>
    <lineage>
        <taxon>Eukaryota</taxon>
        <taxon>Metazoa</taxon>
        <taxon>Ecdysozoa</taxon>
        <taxon>Arthropoda</taxon>
        <taxon>Hexapoda</taxon>
        <taxon>Insecta</taxon>
        <taxon>Pterygota</taxon>
        <taxon>Neoptera</taxon>
        <taxon>Endopterygota</taxon>
        <taxon>Diptera</taxon>
        <taxon>Nematocera</taxon>
        <taxon>Culicoidea</taxon>
        <taxon>Culicidae</taxon>
        <taxon>Anophelinae</taxon>
        <taxon>Anopheles</taxon>
    </lineage>
</organism>
<accession>A0A2M4BW88</accession>
<dbReference type="PROSITE" id="PS51450">
    <property type="entry name" value="LRR"/>
    <property type="match status" value="1"/>
</dbReference>
<dbReference type="SUPFAM" id="SSF52058">
    <property type="entry name" value="L domain-like"/>
    <property type="match status" value="1"/>
</dbReference>
<dbReference type="PRINTS" id="PR00019">
    <property type="entry name" value="LEURICHRPT"/>
</dbReference>
<feature type="compositionally biased region" description="Basic residues" evidence="3">
    <location>
        <begin position="216"/>
        <end position="225"/>
    </location>
</feature>
<dbReference type="Gene3D" id="3.80.10.10">
    <property type="entry name" value="Ribonuclease Inhibitor"/>
    <property type="match status" value="1"/>
</dbReference>
<dbReference type="AlphaFoldDB" id="A0A2M4BW88"/>
<dbReference type="PANTHER" id="PTHR48051:SF42">
    <property type="entry name" value="LEUCINE-RICH REPEAT-CONTAINING PROTEIN 18-LIKE"/>
    <property type="match status" value="1"/>
</dbReference>
<reference evidence="5" key="1">
    <citation type="submission" date="2018-01" db="EMBL/GenBank/DDBJ databases">
        <title>An insight into the sialome of Amazonian anophelines.</title>
        <authorList>
            <person name="Ribeiro J.M."/>
            <person name="Scarpassa V."/>
            <person name="Calvo E."/>
        </authorList>
    </citation>
    <scope>NUCLEOTIDE SEQUENCE</scope>
    <source>
        <tissue evidence="5">Salivary glands</tissue>
    </source>
</reference>
<dbReference type="GO" id="GO:0005737">
    <property type="term" value="C:cytoplasm"/>
    <property type="evidence" value="ECO:0007669"/>
    <property type="project" value="TreeGrafter"/>
</dbReference>
<dbReference type="Pfam" id="PF00560">
    <property type="entry name" value="LRR_1"/>
    <property type="match status" value="1"/>
</dbReference>
<dbReference type="InterPro" id="IPR001611">
    <property type="entry name" value="Leu-rich_rpt"/>
</dbReference>